<evidence type="ECO:0000259" key="1">
    <source>
        <dbReference type="Pfam" id="PF14213"/>
    </source>
</evidence>
<gene>
    <name evidence="2" type="ORF">EMEDMD4_300115</name>
</gene>
<accession>A0A508X0P1</accession>
<dbReference type="AlphaFoldDB" id="A0A508X0P1"/>
<evidence type="ECO:0000313" key="2">
    <source>
        <dbReference type="EMBL" id="VTZ61749.1"/>
    </source>
</evidence>
<dbReference type="Pfam" id="PF14213">
    <property type="entry name" value="DUF4325"/>
    <property type="match status" value="1"/>
</dbReference>
<protein>
    <recommendedName>
        <fullName evidence="1">DUF4325 domain-containing protein</fullName>
    </recommendedName>
</protein>
<reference evidence="2" key="1">
    <citation type="submission" date="2019-06" db="EMBL/GenBank/DDBJ databases">
        <authorList>
            <person name="Le Quere A."/>
            <person name="Colella S."/>
        </authorList>
    </citation>
    <scope>NUCLEOTIDE SEQUENCE</scope>
    <source>
        <strain evidence="2">EmedicaeMD41</strain>
    </source>
</reference>
<organism evidence="2">
    <name type="scientific">Sinorhizobium medicae</name>
    <dbReference type="NCBI Taxonomy" id="110321"/>
    <lineage>
        <taxon>Bacteria</taxon>
        <taxon>Pseudomonadati</taxon>
        <taxon>Pseudomonadota</taxon>
        <taxon>Alphaproteobacteria</taxon>
        <taxon>Hyphomicrobiales</taxon>
        <taxon>Rhizobiaceae</taxon>
        <taxon>Sinorhizobium/Ensifer group</taxon>
        <taxon>Sinorhizobium</taxon>
    </lineage>
</organism>
<dbReference type="InterPro" id="IPR025474">
    <property type="entry name" value="DUF4325"/>
</dbReference>
<sequence length="120" mass="13020">MIGGIKTMAEMIINIATDFSKTPGGRYRTDGPASGEEFRERVLLPAVKQAGENKGHVTVILDGARGYPSSFLEEAFGGLVRQLKISPTEFRKRVGFTASPAFSIYVDDIMSYIDETAANA</sequence>
<proteinExistence type="predicted"/>
<feature type="domain" description="DUF4325" evidence="1">
    <location>
        <begin position="34"/>
        <end position="96"/>
    </location>
</feature>
<dbReference type="Proteomes" id="UP000507954">
    <property type="component" value="Unassembled WGS sequence"/>
</dbReference>
<dbReference type="EMBL" id="CABFNB010000096">
    <property type="protein sequence ID" value="VTZ61749.1"/>
    <property type="molecule type" value="Genomic_DNA"/>
</dbReference>
<name>A0A508X0P1_9HYPH</name>